<comment type="subcellular location">
    <subcellularLocation>
        <location evidence="1">Cell membrane</location>
        <topology evidence="1">Multi-pass membrane protein</topology>
    </subcellularLocation>
</comment>
<dbReference type="AlphaFoldDB" id="A0A7V3PTD3"/>
<feature type="transmembrane region" description="Helical" evidence="9">
    <location>
        <begin position="285"/>
        <end position="308"/>
    </location>
</feature>
<dbReference type="CDD" id="cd18544">
    <property type="entry name" value="ABC_6TM_TmrA_like"/>
    <property type="match status" value="1"/>
</dbReference>
<dbReference type="GO" id="GO:0005524">
    <property type="term" value="F:ATP binding"/>
    <property type="evidence" value="ECO:0007669"/>
    <property type="project" value="UniProtKB-KW"/>
</dbReference>
<accession>A0A7V3PTD3</accession>
<dbReference type="EMBL" id="DTMZ01000068">
    <property type="protein sequence ID" value="HGD13035.1"/>
    <property type="molecule type" value="Genomic_DNA"/>
</dbReference>
<dbReference type="InterPro" id="IPR039421">
    <property type="entry name" value="Type_1_exporter"/>
</dbReference>
<dbReference type="InterPro" id="IPR036640">
    <property type="entry name" value="ABC1_TM_sf"/>
</dbReference>
<protein>
    <submittedName>
        <fullName evidence="12">ABC transporter ATP-binding protein</fullName>
    </submittedName>
</protein>
<evidence type="ECO:0000313" key="12">
    <source>
        <dbReference type="EMBL" id="HGD13035.1"/>
    </source>
</evidence>
<feature type="transmembrane region" description="Helical" evidence="9">
    <location>
        <begin position="150"/>
        <end position="172"/>
    </location>
</feature>
<reference evidence="12" key="1">
    <citation type="journal article" date="2020" name="mSystems">
        <title>Genome- and Community-Level Interaction Insights into Carbon Utilization and Element Cycling Functions of Hydrothermarchaeota in Hydrothermal Sediment.</title>
        <authorList>
            <person name="Zhou Z."/>
            <person name="Liu Y."/>
            <person name="Xu W."/>
            <person name="Pan J."/>
            <person name="Luo Z.H."/>
            <person name="Li M."/>
        </authorList>
    </citation>
    <scope>NUCLEOTIDE SEQUENCE [LARGE SCALE GENOMIC DNA]</scope>
    <source>
        <strain evidence="12">SpSt-914</strain>
    </source>
</reference>
<organism evidence="12">
    <name type="scientific">candidate division WOR-3 bacterium</name>
    <dbReference type="NCBI Taxonomy" id="2052148"/>
    <lineage>
        <taxon>Bacteria</taxon>
        <taxon>Bacteria division WOR-3</taxon>
    </lineage>
</organism>
<dbReference type="InterPro" id="IPR003439">
    <property type="entry name" value="ABC_transporter-like_ATP-bd"/>
</dbReference>
<dbReference type="InterPro" id="IPR027417">
    <property type="entry name" value="P-loop_NTPase"/>
</dbReference>
<feature type="domain" description="ABC transmembrane type-1" evidence="11">
    <location>
        <begin position="40"/>
        <end position="322"/>
    </location>
</feature>
<name>A0A7V3PTD3_UNCW3</name>
<feature type="transmembrane region" description="Helical" evidence="9">
    <location>
        <begin position="81"/>
        <end position="102"/>
    </location>
</feature>
<dbReference type="PROSITE" id="PS50929">
    <property type="entry name" value="ABC_TM1F"/>
    <property type="match status" value="1"/>
</dbReference>
<feature type="transmembrane region" description="Helical" evidence="9">
    <location>
        <begin position="258"/>
        <end position="279"/>
    </location>
</feature>
<evidence type="ECO:0000259" key="11">
    <source>
        <dbReference type="PROSITE" id="PS50929"/>
    </source>
</evidence>
<dbReference type="PROSITE" id="PS00211">
    <property type="entry name" value="ABC_TRANSPORTER_1"/>
    <property type="match status" value="1"/>
</dbReference>
<feature type="transmembrane region" description="Helical" evidence="9">
    <location>
        <begin position="179"/>
        <end position="198"/>
    </location>
</feature>
<dbReference type="GO" id="GO:0015421">
    <property type="term" value="F:ABC-type oligopeptide transporter activity"/>
    <property type="evidence" value="ECO:0007669"/>
    <property type="project" value="TreeGrafter"/>
</dbReference>
<dbReference type="SUPFAM" id="SSF52540">
    <property type="entry name" value="P-loop containing nucleoside triphosphate hydrolases"/>
    <property type="match status" value="1"/>
</dbReference>
<evidence type="ECO:0000256" key="4">
    <source>
        <dbReference type="ARBA" id="ARBA00022692"/>
    </source>
</evidence>
<keyword evidence="6 12" id="KW-0067">ATP-binding</keyword>
<proteinExistence type="predicted"/>
<dbReference type="GO" id="GO:0016887">
    <property type="term" value="F:ATP hydrolysis activity"/>
    <property type="evidence" value="ECO:0007669"/>
    <property type="project" value="InterPro"/>
</dbReference>
<dbReference type="SMART" id="SM00382">
    <property type="entry name" value="AAA"/>
    <property type="match status" value="1"/>
</dbReference>
<dbReference type="InterPro" id="IPR003593">
    <property type="entry name" value="AAA+_ATPase"/>
</dbReference>
<keyword evidence="2" id="KW-0813">Transport</keyword>
<keyword evidence="7 9" id="KW-1133">Transmembrane helix</keyword>
<evidence type="ECO:0000256" key="1">
    <source>
        <dbReference type="ARBA" id="ARBA00004651"/>
    </source>
</evidence>
<dbReference type="Gene3D" id="3.40.50.300">
    <property type="entry name" value="P-loop containing nucleotide triphosphate hydrolases"/>
    <property type="match status" value="1"/>
</dbReference>
<dbReference type="InterPro" id="IPR017871">
    <property type="entry name" value="ABC_transporter-like_CS"/>
</dbReference>
<keyword evidence="8 9" id="KW-0472">Membrane</keyword>
<dbReference type="FunFam" id="3.40.50.300:FF:000221">
    <property type="entry name" value="Multidrug ABC transporter ATP-binding protein"/>
    <property type="match status" value="1"/>
</dbReference>
<keyword evidence="4 9" id="KW-0812">Transmembrane</keyword>
<evidence type="ECO:0000256" key="6">
    <source>
        <dbReference type="ARBA" id="ARBA00022840"/>
    </source>
</evidence>
<dbReference type="Pfam" id="PF00664">
    <property type="entry name" value="ABC_membrane"/>
    <property type="match status" value="1"/>
</dbReference>
<feature type="transmembrane region" description="Helical" evidence="9">
    <location>
        <begin position="35"/>
        <end position="60"/>
    </location>
</feature>
<dbReference type="PANTHER" id="PTHR43394:SF1">
    <property type="entry name" value="ATP-BINDING CASSETTE SUB-FAMILY B MEMBER 10, MITOCHONDRIAL"/>
    <property type="match status" value="1"/>
</dbReference>
<dbReference type="Gene3D" id="1.20.1560.10">
    <property type="entry name" value="ABC transporter type 1, transmembrane domain"/>
    <property type="match status" value="1"/>
</dbReference>
<dbReference type="SUPFAM" id="SSF90123">
    <property type="entry name" value="ABC transporter transmembrane region"/>
    <property type="match status" value="1"/>
</dbReference>
<comment type="caution">
    <text evidence="12">The sequence shown here is derived from an EMBL/GenBank/DDBJ whole genome shotgun (WGS) entry which is preliminary data.</text>
</comment>
<evidence type="ECO:0000256" key="9">
    <source>
        <dbReference type="SAM" id="Phobius"/>
    </source>
</evidence>
<evidence type="ECO:0000256" key="7">
    <source>
        <dbReference type="ARBA" id="ARBA00022989"/>
    </source>
</evidence>
<evidence type="ECO:0000259" key="10">
    <source>
        <dbReference type="PROSITE" id="PS50893"/>
    </source>
</evidence>
<dbReference type="PANTHER" id="PTHR43394">
    <property type="entry name" value="ATP-DEPENDENT PERMEASE MDL1, MITOCHONDRIAL"/>
    <property type="match status" value="1"/>
</dbReference>
<sequence>MPMFYDGFIPLDEEEKAQGRVIEYLRGLWPFFAPYLGRVIAAGTLLLVSSGLGILGPVLLKRAIDVNIAQRDMRGLAFTSLVYLLIQVIIFFATYFQLVWLAQVGERGAANLKKRLFEHILKLPMSFFDQHPSGKLISRVESDTESLKMLFTRTSVMVIQSGLMLVGMSVVMGITSLKLYLLVAMLLPPFVIAFYFFQKKVRPVYLGVRRTVAEINNLVLEALKGLPVIQVFLQQQSFARRMDELNRRKYQGELKASYLWYTVWFLVDFGEIIGIGLVLMVGGRWALQGTLTIGTLVLFVSYISRLFYPVRAISDQINMMQRAFASAERTLKVLAQQPEAGGRIKTGVELRNRIEFERVTFGYEPKVPVLNDISLTISHGEKVALVGETGGGKTSIVNLLLKFYQPQSGRIKFDELDLNEIDYQTLRRVIGFVPQEVVVFPGTVLDNLRLFDGAISLEQVRWAARRVKIDQTIERFENGYQTVLAEGGANFSLGERQLLAFARALVRYPQVLILDEATSAVDPQTEQLIQEGLKELLSGRTAIIIAHRLATIQLVDRIMVVHRGRIAEVGTHQELLARNGIYARLYRLQFVNQETG</sequence>
<keyword evidence="5" id="KW-0547">Nucleotide-binding</keyword>
<dbReference type="InterPro" id="IPR011527">
    <property type="entry name" value="ABC1_TM_dom"/>
</dbReference>
<evidence type="ECO:0000256" key="8">
    <source>
        <dbReference type="ARBA" id="ARBA00023136"/>
    </source>
</evidence>
<dbReference type="GO" id="GO:0005886">
    <property type="term" value="C:plasma membrane"/>
    <property type="evidence" value="ECO:0007669"/>
    <property type="project" value="UniProtKB-SubCell"/>
</dbReference>
<evidence type="ECO:0000256" key="3">
    <source>
        <dbReference type="ARBA" id="ARBA00022475"/>
    </source>
</evidence>
<feature type="domain" description="ABC transporter" evidence="10">
    <location>
        <begin position="354"/>
        <end position="588"/>
    </location>
</feature>
<evidence type="ECO:0000256" key="2">
    <source>
        <dbReference type="ARBA" id="ARBA00022448"/>
    </source>
</evidence>
<gene>
    <name evidence="12" type="ORF">ENX16_03015</name>
</gene>
<evidence type="ECO:0000256" key="5">
    <source>
        <dbReference type="ARBA" id="ARBA00022741"/>
    </source>
</evidence>
<dbReference type="PROSITE" id="PS50893">
    <property type="entry name" value="ABC_TRANSPORTER_2"/>
    <property type="match status" value="1"/>
</dbReference>
<dbReference type="Pfam" id="PF00005">
    <property type="entry name" value="ABC_tran"/>
    <property type="match status" value="1"/>
</dbReference>
<keyword evidence="3" id="KW-1003">Cell membrane</keyword>